<dbReference type="Pfam" id="PF01547">
    <property type="entry name" value="SBP_bac_1"/>
    <property type="match status" value="1"/>
</dbReference>
<dbReference type="PROSITE" id="PS51257">
    <property type="entry name" value="PROKAR_LIPOPROTEIN"/>
    <property type="match status" value="1"/>
</dbReference>
<dbReference type="AlphaFoldDB" id="A0A7W5GA35"/>
<comment type="caution">
    <text evidence="2">The sequence shown here is derived from an EMBL/GenBank/DDBJ whole genome shotgun (WGS) entry which is preliminary data.</text>
</comment>
<proteinExistence type="predicted"/>
<evidence type="ECO:0000313" key="3">
    <source>
        <dbReference type="Proteomes" id="UP000518605"/>
    </source>
</evidence>
<evidence type="ECO:0000313" key="2">
    <source>
        <dbReference type="EMBL" id="MBB3152350.1"/>
    </source>
</evidence>
<sequence length="534" mass="59624">MKRAYKYAAAAWILMTVLLASCNAKADPATGDTERAAVQPGMPIVGEPISLRFFTGKSPSNGDPFEDILVWKNYAKLTNMNIRFELVPFDVLTEKRALSLGGDNLPDGFYSARLTPEELASYGKRGILIPLDDLIEDYAPNFKALLEKYPMLRKGLVMPDGLIYSFPSFYDPEFLSMQIGTPLWVNKQWLDELGMAEPQTTEQFRSYLLAVKGADLNGNGKRDEIPYSGVGVGTLINQLKGAWGLGNRGLGHKFVDVDPLTQQLRFTKALPGYKEMLQYIHGLKKDGLLDKEIFSIKENALNAKGKEGLLGAMIVPNPAAVMGRDEYIGLGALQGPYGDRLYTQMKVPLVHPGAFAVTSANRYPEATVRWMDYFFGEEGAALFFMGEEGVTYAKDEKGQLQFLPFITDNPDGLTMDQTLMPYVTWLGGSYPGFVRQSYFRGSESMKGSLMAAEKARPDAVAEVWGKFSFTKDDELFMLTVGADLEAYISDMELKFINGSVPFAEWDSYLSTLDTMGVREYMHIYEQAYERYVHD</sequence>
<organism evidence="2 3">
    <name type="scientific">Paenibacillus endophyticus</name>
    <dbReference type="NCBI Taxonomy" id="1294268"/>
    <lineage>
        <taxon>Bacteria</taxon>
        <taxon>Bacillati</taxon>
        <taxon>Bacillota</taxon>
        <taxon>Bacilli</taxon>
        <taxon>Bacillales</taxon>
        <taxon>Paenibacillaceae</taxon>
        <taxon>Paenibacillus</taxon>
    </lineage>
</organism>
<dbReference type="PANTHER" id="PTHR43649">
    <property type="entry name" value="ARABINOSE-BINDING PROTEIN-RELATED"/>
    <property type="match status" value="1"/>
</dbReference>
<dbReference type="InterPro" id="IPR050490">
    <property type="entry name" value="Bact_solute-bd_prot1"/>
</dbReference>
<keyword evidence="3" id="KW-1185">Reference proteome</keyword>
<keyword evidence="1" id="KW-0732">Signal</keyword>
<dbReference type="Gene3D" id="3.40.190.10">
    <property type="entry name" value="Periplasmic binding protein-like II"/>
    <property type="match status" value="2"/>
</dbReference>
<dbReference type="RefSeq" id="WP_183562226.1">
    <property type="nucleotide sequence ID" value="NZ_CBCSLB010000005.1"/>
</dbReference>
<dbReference type="PANTHER" id="PTHR43649:SF12">
    <property type="entry name" value="DIACETYLCHITOBIOSE BINDING PROTEIN DASA"/>
    <property type="match status" value="1"/>
</dbReference>
<name>A0A7W5GA35_9BACL</name>
<evidence type="ECO:0000256" key="1">
    <source>
        <dbReference type="SAM" id="SignalP"/>
    </source>
</evidence>
<feature type="signal peptide" evidence="1">
    <location>
        <begin position="1"/>
        <end position="26"/>
    </location>
</feature>
<dbReference type="InterPro" id="IPR006059">
    <property type="entry name" value="SBP"/>
</dbReference>
<gene>
    <name evidence="2" type="ORF">FHS16_002400</name>
</gene>
<protein>
    <submittedName>
        <fullName evidence="2">Putative aldouronate transport system substrate-binding protein</fullName>
    </submittedName>
</protein>
<reference evidence="2 3" key="1">
    <citation type="submission" date="2020-08" db="EMBL/GenBank/DDBJ databases">
        <title>Genomic Encyclopedia of Type Strains, Phase III (KMG-III): the genomes of soil and plant-associated and newly described type strains.</title>
        <authorList>
            <person name="Whitman W."/>
        </authorList>
    </citation>
    <scope>NUCLEOTIDE SEQUENCE [LARGE SCALE GENOMIC DNA]</scope>
    <source>
        <strain evidence="2 3">CECT 8234</strain>
    </source>
</reference>
<dbReference type="Proteomes" id="UP000518605">
    <property type="component" value="Unassembled WGS sequence"/>
</dbReference>
<feature type="chain" id="PRO_5030859450" evidence="1">
    <location>
        <begin position="27"/>
        <end position="534"/>
    </location>
</feature>
<accession>A0A7W5GA35</accession>
<dbReference type="EMBL" id="JACHXW010000006">
    <property type="protein sequence ID" value="MBB3152350.1"/>
    <property type="molecule type" value="Genomic_DNA"/>
</dbReference>
<dbReference type="SUPFAM" id="SSF53850">
    <property type="entry name" value="Periplasmic binding protein-like II"/>
    <property type="match status" value="1"/>
</dbReference>